<evidence type="ECO:0000256" key="7">
    <source>
        <dbReference type="ARBA" id="ARBA00022840"/>
    </source>
</evidence>
<dbReference type="Gene3D" id="1.20.5.1930">
    <property type="match status" value="1"/>
</dbReference>
<evidence type="ECO:0000259" key="10">
    <source>
        <dbReference type="Pfam" id="PF07730"/>
    </source>
</evidence>
<dbReference type="InterPro" id="IPR036890">
    <property type="entry name" value="HATPase_C_sf"/>
</dbReference>
<dbReference type="Proteomes" id="UP000533598">
    <property type="component" value="Unassembled WGS sequence"/>
</dbReference>
<name>A0A7W7C9J1_9PSEU</name>
<dbReference type="InterPro" id="IPR011712">
    <property type="entry name" value="Sig_transdc_His_kin_sub3_dim/P"/>
</dbReference>
<evidence type="ECO:0000256" key="4">
    <source>
        <dbReference type="ARBA" id="ARBA00022679"/>
    </source>
</evidence>
<evidence type="ECO:0000313" key="11">
    <source>
        <dbReference type="EMBL" id="MBB4676907.1"/>
    </source>
</evidence>
<dbReference type="GO" id="GO:0005524">
    <property type="term" value="F:ATP binding"/>
    <property type="evidence" value="ECO:0007669"/>
    <property type="project" value="UniProtKB-KW"/>
</dbReference>
<evidence type="ECO:0000256" key="9">
    <source>
        <dbReference type="SAM" id="Phobius"/>
    </source>
</evidence>
<dbReference type="GO" id="GO:0016020">
    <property type="term" value="C:membrane"/>
    <property type="evidence" value="ECO:0007669"/>
    <property type="project" value="InterPro"/>
</dbReference>
<feature type="transmembrane region" description="Helical" evidence="9">
    <location>
        <begin position="21"/>
        <end position="42"/>
    </location>
</feature>
<dbReference type="Pfam" id="PF07730">
    <property type="entry name" value="HisKA_3"/>
    <property type="match status" value="1"/>
</dbReference>
<feature type="transmembrane region" description="Helical" evidence="9">
    <location>
        <begin position="62"/>
        <end position="83"/>
    </location>
</feature>
<comment type="catalytic activity">
    <reaction evidence="1">
        <text>ATP + protein L-histidine = ADP + protein N-phospho-L-histidine.</text>
        <dbReference type="EC" id="2.7.13.3"/>
    </reaction>
</comment>
<keyword evidence="9" id="KW-0472">Membrane</keyword>
<keyword evidence="12" id="KW-1185">Reference proteome</keyword>
<dbReference type="Gene3D" id="3.30.565.10">
    <property type="entry name" value="Histidine kinase-like ATPase, C-terminal domain"/>
    <property type="match status" value="1"/>
</dbReference>
<feature type="domain" description="Signal transduction histidine kinase subgroup 3 dimerisation and phosphoacceptor" evidence="10">
    <location>
        <begin position="219"/>
        <end position="283"/>
    </location>
</feature>
<evidence type="ECO:0000256" key="6">
    <source>
        <dbReference type="ARBA" id="ARBA00022777"/>
    </source>
</evidence>
<evidence type="ECO:0000256" key="2">
    <source>
        <dbReference type="ARBA" id="ARBA00012438"/>
    </source>
</evidence>
<evidence type="ECO:0000256" key="8">
    <source>
        <dbReference type="ARBA" id="ARBA00023012"/>
    </source>
</evidence>
<dbReference type="AlphaFoldDB" id="A0A7W7C9J1"/>
<keyword evidence="3" id="KW-0597">Phosphoprotein</keyword>
<keyword evidence="5" id="KW-0547">Nucleotide-binding</keyword>
<evidence type="ECO:0000256" key="3">
    <source>
        <dbReference type="ARBA" id="ARBA00022553"/>
    </source>
</evidence>
<keyword evidence="7" id="KW-0067">ATP-binding</keyword>
<evidence type="ECO:0000313" key="12">
    <source>
        <dbReference type="Proteomes" id="UP000533598"/>
    </source>
</evidence>
<evidence type="ECO:0000256" key="5">
    <source>
        <dbReference type="ARBA" id="ARBA00022741"/>
    </source>
</evidence>
<dbReference type="RefSeq" id="WP_312987310.1">
    <property type="nucleotide sequence ID" value="NZ_BAAAUI010000012.1"/>
</dbReference>
<keyword evidence="8" id="KW-0902">Two-component regulatory system</keyword>
<gene>
    <name evidence="11" type="ORF">HNR67_003025</name>
</gene>
<dbReference type="GO" id="GO:0000155">
    <property type="term" value="F:phosphorelay sensor kinase activity"/>
    <property type="evidence" value="ECO:0007669"/>
    <property type="project" value="InterPro"/>
</dbReference>
<feature type="transmembrane region" description="Helical" evidence="9">
    <location>
        <begin position="166"/>
        <end position="184"/>
    </location>
</feature>
<dbReference type="EMBL" id="JACHMH010000001">
    <property type="protein sequence ID" value="MBB4676907.1"/>
    <property type="molecule type" value="Genomic_DNA"/>
</dbReference>
<dbReference type="PANTHER" id="PTHR24421:SF10">
    <property type="entry name" value="NITRATE_NITRITE SENSOR PROTEIN NARQ"/>
    <property type="match status" value="1"/>
</dbReference>
<keyword evidence="4" id="KW-0808">Transferase</keyword>
<keyword evidence="9" id="KW-0812">Transmembrane</keyword>
<dbReference type="EC" id="2.7.13.3" evidence="2"/>
<organism evidence="11 12">
    <name type="scientific">Crossiella cryophila</name>
    <dbReference type="NCBI Taxonomy" id="43355"/>
    <lineage>
        <taxon>Bacteria</taxon>
        <taxon>Bacillati</taxon>
        <taxon>Actinomycetota</taxon>
        <taxon>Actinomycetes</taxon>
        <taxon>Pseudonocardiales</taxon>
        <taxon>Pseudonocardiaceae</taxon>
        <taxon>Crossiella</taxon>
    </lineage>
</organism>
<keyword evidence="6 11" id="KW-0418">Kinase</keyword>
<protein>
    <recommendedName>
        <fullName evidence="2">histidine kinase</fullName>
        <ecNumber evidence="2">2.7.13.3</ecNumber>
    </recommendedName>
</protein>
<comment type="caution">
    <text evidence="11">The sequence shown here is derived from an EMBL/GenBank/DDBJ whole genome shotgun (WGS) entry which is preliminary data.</text>
</comment>
<dbReference type="InterPro" id="IPR050482">
    <property type="entry name" value="Sensor_HK_TwoCompSys"/>
</dbReference>
<evidence type="ECO:0000256" key="1">
    <source>
        <dbReference type="ARBA" id="ARBA00000085"/>
    </source>
</evidence>
<dbReference type="SUPFAM" id="SSF55874">
    <property type="entry name" value="ATPase domain of HSP90 chaperone/DNA topoisomerase II/histidine kinase"/>
    <property type="match status" value="1"/>
</dbReference>
<keyword evidence="9" id="KW-1133">Transmembrane helix</keyword>
<sequence>MPAVLGKLLAPLTSRSTLLRWIYLVLGGALLSPYFVAGTAVAELLRDFVVLPLPQGWTLATLSVLFAIGTLLLTTLIPALGVLETTAVRTLLGIQVTDLSSGPRSPWARLRIAGWLMIHLITGFGVSLLTLIIPVFLVGAFTLPFSRYSTYFILDVIPLSGGPDKWWAPLAALGVALVAVYLVAGVGEIMARLAGFFLGPTPAERLAELERKAERLAQRNRLARELHDSVGHALSVVTIQAAAAGRVLDTDREFARTALGAIEEAARSALADLDHVLGILREESRGSTAPQPTLADLDGLLRSTRLAGVEIDARLEPDLDRVPKAVSREAYRIVQEGLTNAMRHAGKVPVTLRLLVRADNLELEMTNPLGERPSGRGHGGGRGLRGIGERVTVLRGTLTAGECEGVWRVAATLPMRAATS</sequence>
<dbReference type="GO" id="GO:0046983">
    <property type="term" value="F:protein dimerization activity"/>
    <property type="evidence" value="ECO:0007669"/>
    <property type="project" value="InterPro"/>
</dbReference>
<proteinExistence type="predicted"/>
<accession>A0A7W7C9J1</accession>
<feature type="transmembrane region" description="Helical" evidence="9">
    <location>
        <begin position="113"/>
        <end position="146"/>
    </location>
</feature>
<dbReference type="PANTHER" id="PTHR24421">
    <property type="entry name" value="NITRATE/NITRITE SENSOR PROTEIN NARX-RELATED"/>
    <property type="match status" value="1"/>
</dbReference>
<reference evidence="11 12" key="1">
    <citation type="submission" date="2020-08" db="EMBL/GenBank/DDBJ databases">
        <title>Sequencing the genomes of 1000 actinobacteria strains.</title>
        <authorList>
            <person name="Klenk H.-P."/>
        </authorList>
    </citation>
    <scope>NUCLEOTIDE SEQUENCE [LARGE SCALE GENOMIC DNA]</scope>
    <source>
        <strain evidence="11 12">DSM 44230</strain>
    </source>
</reference>